<gene>
    <name evidence="2" type="ORF">HINF_LOCUS4282</name>
    <name evidence="1" type="ORF">HINF_LOCUS6718</name>
</gene>
<organism evidence="1">
    <name type="scientific">Hexamita inflata</name>
    <dbReference type="NCBI Taxonomy" id="28002"/>
    <lineage>
        <taxon>Eukaryota</taxon>
        <taxon>Metamonada</taxon>
        <taxon>Diplomonadida</taxon>
        <taxon>Hexamitidae</taxon>
        <taxon>Hexamitinae</taxon>
        <taxon>Hexamita</taxon>
    </lineage>
</organism>
<dbReference type="Proteomes" id="UP001642409">
    <property type="component" value="Unassembled WGS sequence"/>
</dbReference>
<reference evidence="1" key="1">
    <citation type="submission" date="2023-06" db="EMBL/GenBank/DDBJ databases">
        <authorList>
            <person name="Kurt Z."/>
        </authorList>
    </citation>
    <scope>NUCLEOTIDE SEQUENCE</scope>
</reference>
<evidence type="ECO:0000313" key="2">
    <source>
        <dbReference type="EMBL" id="CAL5977404.1"/>
    </source>
</evidence>
<accession>A0AA86NGU2</accession>
<dbReference type="AlphaFoldDB" id="A0AA86NGU2"/>
<proteinExistence type="predicted"/>
<dbReference type="EMBL" id="CATOUU010000171">
    <property type="protein sequence ID" value="CAI9919073.1"/>
    <property type="molecule type" value="Genomic_DNA"/>
</dbReference>
<protein>
    <submittedName>
        <fullName evidence="2">Hypothetical_protein</fullName>
    </submittedName>
</protein>
<name>A0AA86NGU2_9EUKA</name>
<evidence type="ECO:0000313" key="3">
    <source>
        <dbReference type="Proteomes" id="UP001642409"/>
    </source>
</evidence>
<reference evidence="2 3" key="2">
    <citation type="submission" date="2024-07" db="EMBL/GenBank/DDBJ databases">
        <authorList>
            <person name="Akdeniz Z."/>
        </authorList>
    </citation>
    <scope>NUCLEOTIDE SEQUENCE [LARGE SCALE GENOMIC DNA]</scope>
</reference>
<keyword evidence="3" id="KW-1185">Reference proteome</keyword>
<comment type="caution">
    <text evidence="1">The sequence shown here is derived from an EMBL/GenBank/DDBJ whole genome shotgun (WGS) entry which is preliminary data.</text>
</comment>
<dbReference type="EMBL" id="CAXDID020000008">
    <property type="protein sequence ID" value="CAL5977404.1"/>
    <property type="molecule type" value="Genomic_DNA"/>
</dbReference>
<evidence type="ECO:0000313" key="1">
    <source>
        <dbReference type="EMBL" id="CAI9919073.1"/>
    </source>
</evidence>
<sequence length="210" mass="25180">MSQVELYTFVKENEINRNKVVWKRLYELIPERSPKQIRDYYGKTLQKILYSQQLTVYDKMNIQEINNIMNQIWAEETHAYIVQKFMQISEKQGYFQVKATIVSDLIGFLLFQSFISIKSTIKRRLIIYNFEATCILQTYKLKIKQPLQLRHSTTFDKNSTSIQYLHGYQSQTNDQIYNRFDRRSSYILNFNRLLVGFKTFNIILSYTSPT</sequence>